<feature type="domain" description="Imm-5-like" evidence="1">
    <location>
        <begin position="3"/>
        <end position="134"/>
    </location>
</feature>
<sequence>MDLVKKTDHKTLALWTIDCAQRVMPFFEKKYPQDRRPQQAIETLKRWIKTGQFSMSVIRKASLDSHAAARQVGENSPARSAARAAGQAAATAHVPSHAYGPAIYAQQAIFRASSPSQATKAASAERDWQYHHLLKLSQKKLDQKKNSHQD</sequence>
<reference evidence="2 3" key="1">
    <citation type="journal article" date="2016" name="Nat. Commun.">
        <title>Thousands of microbial genomes shed light on interconnected biogeochemical processes in an aquifer system.</title>
        <authorList>
            <person name="Anantharaman K."/>
            <person name="Brown C.T."/>
            <person name="Hug L.A."/>
            <person name="Sharon I."/>
            <person name="Castelle C.J."/>
            <person name="Probst A.J."/>
            <person name="Thomas B.C."/>
            <person name="Singh A."/>
            <person name="Wilkins M.J."/>
            <person name="Karaoz U."/>
            <person name="Brodie E.L."/>
            <person name="Williams K.H."/>
            <person name="Hubbard S.S."/>
            <person name="Banfield J.F."/>
        </authorList>
    </citation>
    <scope>NUCLEOTIDE SEQUENCE [LARGE SCALE GENOMIC DNA]</scope>
</reference>
<evidence type="ECO:0000313" key="2">
    <source>
        <dbReference type="EMBL" id="OGD08688.1"/>
    </source>
</evidence>
<organism evidence="2 3">
    <name type="scientific">Candidatus Amesbacteria bacterium RIFOXYB1_FULL_44_23</name>
    <dbReference type="NCBI Taxonomy" id="1797263"/>
    <lineage>
        <taxon>Bacteria</taxon>
        <taxon>Candidatus Amesiibacteriota</taxon>
    </lineage>
</organism>
<name>A0A1F4ZRE5_9BACT</name>
<dbReference type="STRING" id="1797263.A2397_04670"/>
<evidence type="ECO:0000259" key="1">
    <source>
        <dbReference type="Pfam" id="PF21805"/>
    </source>
</evidence>
<dbReference type="EMBL" id="MEXR01000053">
    <property type="protein sequence ID" value="OGD08688.1"/>
    <property type="molecule type" value="Genomic_DNA"/>
</dbReference>
<evidence type="ECO:0000313" key="3">
    <source>
        <dbReference type="Proteomes" id="UP000176424"/>
    </source>
</evidence>
<gene>
    <name evidence="2" type="ORF">A2397_04670</name>
</gene>
<proteinExistence type="predicted"/>
<dbReference type="AlphaFoldDB" id="A0A1F4ZRE5"/>
<comment type="caution">
    <text evidence="2">The sequence shown here is derived from an EMBL/GenBank/DDBJ whole genome shotgun (WGS) entry which is preliminary data.</text>
</comment>
<accession>A0A1F4ZRE5</accession>
<dbReference type="InterPro" id="IPR048667">
    <property type="entry name" value="Imm5-like"/>
</dbReference>
<protein>
    <recommendedName>
        <fullName evidence="1">Imm-5-like domain-containing protein</fullName>
    </recommendedName>
</protein>
<dbReference type="Proteomes" id="UP000176424">
    <property type="component" value="Unassembled WGS sequence"/>
</dbReference>
<dbReference type="Pfam" id="PF21805">
    <property type="entry name" value="Imm5_like"/>
    <property type="match status" value="1"/>
</dbReference>